<gene>
    <name evidence="4" type="ORF">C7M84_000956</name>
</gene>
<proteinExistence type="predicted"/>
<dbReference type="InterPro" id="IPR026913">
    <property type="entry name" value="METTL24"/>
</dbReference>
<name>A0A3R7MEA9_PENVA</name>
<feature type="domain" description="Methyltransferase" evidence="3">
    <location>
        <begin position="125"/>
        <end position="300"/>
    </location>
</feature>
<dbReference type="AlphaFoldDB" id="A0A3R7MEA9"/>
<dbReference type="OrthoDB" id="10006218at2759"/>
<dbReference type="Pfam" id="PF13383">
    <property type="entry name" value="Methyltransf_22"/>
    <property type="match status" value="1"/>
</dbReference>
<evidence type="ECO:0000256" key="1">
    <source>
        <dbReference type="SAM" id="MobiDB-lite"/>
    </source>
</evidence>
<organism evidence="4 5">
    <name type="scientific">Penaeus vannamei</name>
    <name type="common">Whiteleg shrimp</name>
    <name type="synonym">Litopenaeus vannamei</name>
    <dbReference type="NCBI Taxonomy" id="6689"/>
    <lineage>
        <taxon>Eukaryota</taxon>
        <taxon>Metazoa</taxon>
        <taxon>Ecdysozoa</taxon>
        <taxon>Arthropoda</taxon>
        <taxon>Crustacea</taxon>
        <taxon>Multicrustacea</taxon>
        <taxon>Malacostraca</taxon>
        <taxon>Eumalacostraca</taxon>
        <taxon>Eucarida</taxon>
        <taxon>Decapoda</taxon>
        <taxon>Dendrobranchiata</taxon>
        <taxon>Penaeoidea</taxon>
        <taxon>Penaeidae</taxon>
        <taxon>Penaeus</taxon>
    </lineage>
</organism>
<dbReference type="PANTHER" id="PTHR32026:SF10">
    <property type="entry name" value="METHYLTRANSFERASE-LIKE PROTEIN 24-RELATED"/>
    <property type="match status" value="1"/>
</dbReference>
<evidence type="ECO:0000256" key="2">
    <source>
        <dbReference type="SAM" id="SignalP"/>
    </source>
</evidence>
<dbReference type="InterPro" id="IPR025714">
    <property type="entry name" value="Methyltranfer_dom"/>
</dbReference>
<feature type="chain" id="PRO_5018658619" description="Methyltransferase domain-containing protein" evidence="2">
    <location>
        <begin position="32"/>
        <end position="365"/>
    </location>
</feature>
<accession>A0A3R7MEA9</accession>
<dbReference type="Proteomes" id="UP000283509">
    <property type="component" value="Unassembled WGS sequence"/>
</dbReference>
<keyword evidence="2" id="KW-0732">Signal</keyword>
<comment type="caution">
    <text evidence="4">The sequence shown here is derived from an EMBL/GenBank/DDBJ whole genome shotgun (WGS) entry which is preliminary data.</text>
</comment>
<dbReference type="EMBL" id="QCYY01001132">
    <property type="protein sequence ID" value="ROT80308.1"/>
    <property type="molecule type" value="Genomic_DNA"/>
</dbReference>
<evidence type="ECO:0000259" key="3">
    <source>
        <dbReference type="Pfam" id="PF13383"/>
    </source>
</evidence>
<protein>
    <recommendedName>
        <fullName evidence="3">Methyltransferase domain-containing protein</fullName>
    </recommendedName>
</protein>
<keyword evidence="5" id="KW-1185">Reference proteome</keyword>
<feature type="signal peptide" evidence="2">
    <location>
        <begin position="1"/>
        <end position="31"/>
    </location>
</feature>
<evidence type="ECO:0000313" key="5">
    <source>
        <dbReference type="Proteomes" id="UP000283509"/>
    </source>
</evidence>
<sequence>MKTLSPRTYLCAVCTLCLWCVFREALHDADSGPEPAALRTPRPLTRRSSHPDVFLADNSEQGRFWRTQFLKTAARVSNSSLSPGPNPAGLNLGPTHLTQVIPGAWRVWEALGGAAKVLRRYLTTPTASCVRLVRMGGSSCVRRLDGDKLICLDPRFGISPNRRTLHSPSACLVLSVGVGHDLSFDLAMTQLGCRVHAFDDDESYRSWSQDQGEGLSFHRGRLGIRSGAFTFCDQDKGIASCATFTHYTLKSLRNISGYDKSRRLHYLKVDIEGAEWDVLAQAVKEGWLDEVHQLAVEIHLEDLRDPELSEAEKMDVAAAYLGVLAMLEASGFSLAAFAPNVRNPEACALAGVSVPCYAEVLWLRQ</sequence>
<dbReference type="InterPro" id="IPR029063">
    <property type="entry name" value="SAM-dependent_MTases_sf"/>
</dbReference>
<reference evidence="4 5" key="2">
    <citation type="submission" date="2019-01" db="EMBL/GenBank/DDBJ databases">
        <title>The decoding of complex shrimp genome reveals the adaptation for benthos swimmer, frequently molting mechanism and breeding impact on genome.</title>
        <authorList>
            <person name="Sun Y."/>
            <person name="Gao Y."/>
            <person name="Yu Y."/>
        </authorList>
    </citation>
    <scope>NUCLEOTIDE SEQUENCE [LARGE SCALE GENOMIC DNA]</scope>
    <source>
        <tissue evidence="4">Muscle</tissue>
    </source>
</reference>
<dbReference type="SUPFAM" id="SSF53335">
    <property type="entry name" value="S-adenosyl-L-methionine-dependent methyltransferases"/>
    <property type="match status" value="1"/>
</dbReference>
<dbReference type="PANTHER" id="PTHR32026">
    <property type="entry name" value="METHYLTRANSFERASE-LIKE PROTEIN 24"/>
    <property type="match status" value="1"/>
</dbReference>
<evidence type="ECO:0000313" key="4">
    <source>
        <dbReference type="EMBL" id="ROT80308.1"/>
    </source>
</evidence>
<reference evidence="4 5" key="1">
    <citation type="submission" date="2018-04" db="EMBL/GenBank/DDBJ databases">
        <authorList>
            <person name="Zhang X."/>
            <person name="Yuan J."/>
            <person name="Li F."/>
            <person name="Xiang J."/>
        </authorList>
    </citation>
    <scope>NUCLEOTIDE SEQUENCE [LARGE SCALE GENOMIC DNA]</scope>
    <source>
        <tissue evidence="4">Muscle</tissue>
    </source>
</reference>
<feature type="region of interest" description="Disordered" evidence="1">
    <location>
        <begin position="30"/>
        <end position="52"/>
    </location>
</feature>